<dbReference type="RefSeq" id="WP_153834899.1">
    <property type="nucleotide sequence ID" value="NZ_JBHUMW010000096.1"/>
</dbReference>
<evidence type="ECO:0000313" key="2">
    <source>
        <dbReference type="Proteomes" id="UP000435187"/>
    </source>
</evidence>
<dbReference type="EMBL" id="WJEE01000012">
    <property type="protein sequence ID" value="MRI66140.1"/>
    <property type="molecule type" value="Genomic_DNA"/>
</dbReference>
<accession>A0A6N7QZJ8</accession>
<dbReference type="Proteomes" id="UP000435187">
    <property type="component" value="Unassembled WGS sequence"/>
</dbReference>
<dbReference type="AlphaFoldDB" id="A0A6N7QZJ8"/>
<keyword evidence="2" id="KW-1185">Reference proteome</keyword>
<proteinExistence type="predicted"/>
<sequence>MSKVIPIKNKSYQVDHCAGCKKKIPLDERYHEVKLPYSDYNKHIALCKKCYNIAINHGVDFQIK</sequence>
<organism evidence="1 2">
    <name type="scientific">Gracilibacillus thailandensis</name>
    <dbReference type="NCBI Taxonomy" id="563735"/>
    <lineage>
        <taxon>Bacteria</taxon>
        <taxon>Bacillati</taxon>
        <taxon>Bacillota</taxon>
        <taxon>Bacilli</taxon>
        <taxon>Bacillales</taxon>
        <taxon>Bacillaceae</taxon>
        <taxon>Gracilibacillus</taxon>
    </lineage>
</organism>
<protein>
    <submittedName>
        <fullName evidence="1">Uncharacterized protein</fullName>
    </submittedName>
</protein>
<name>A0A6N7QZJ8_9BACI</name>
<comment type="caution">
    <text evidence="1">The sequence shown here is derived from an EMBL/GenBank/DDBJ whole genome shotgun (WGS) entry which is preliminary data.</text>
</comment>
<evidence type="ECO:0000313" key="1">
    <source>
        <dbReference type="EMBL" id="MRI66140.1"/>
    </source>
</evidence>
<gene>
    <name evidence="1" type="ORF">GH885_07245</name>
</gene>
<reference evidence="1 2" key="1">
    <citation type="submission" date="2019-10" db="EMBL/GenBank/DDBJ databases">
        <title>Gracilibacillus salitolerans sp. nov., a moderate halophile isolated from a saline soil in northwest China.</title>
        <authorList>
            <person name="Gan L."/>
        </authorList>
    </citation>
    <scope>NUCLEOTIDE SEQUENCE [LARGE SCALE GENOMIC DNA]</scope>
    <source>
        <strain evidence="1 2">TP2-8</strain>
    </source>
</reference>